<keyword evidence="3" id="KW-1185">Reference proteome</keyword>
<gene>
    <name evidence="2" type="ORF">EYF80_039845</name>
</gene>
<feature type="region of interest" description="Disordered" evidence="1">
    <location>
        <begin position="17"/>
        <end position="46"/>
    </location>
</feature>
<feature type="compositionally biased region" description="Polar residues" evidence="1">
    <location>
        <begin position="32"/>
        <end position="43"/>
    </location>
</feature>
<evidence type="ECO:0000313" key="3">
    <source>
        <dbReference type="Proteomes" id="UP000314294"/>
    </source>
</evidence>
<comment type="caution">
    <text evidence="2">The sequence shown here is derived from an EMBL/GenBank/DDBJ whole genome shotgun (WGS) entry which is preliminary data.</text>
</comment>
<protein>
    <submittedName>
        <fullName evidence="2">Uncharacterized protein</fullName>
    </submittedName>
</protein>
<evidence type="ECO:0000256" key="1">
    <source>
        <dbReference type="SAM" id="MobiDB-lite"/>
    </source>
</evidence>
<name>A0A4Z2G8V0_9TELE</name>
<sequence>MAEAQIATLKLKLNGELASRPEKPVDRRRAARQQTTDNRQQTLGRFPPDLRQRAVAHVCGPNTGVRWRAGRAVNSLLQQQDDVVVRLVGRVQVDHPGVVAGRLQHGHLVNDVRPAVAASPPLPEELGGEHFARGLLHAAPHHRELPPGERRGGQRPAAGTENTSSNASGILEQR</sequence>
<accession>A0A4Z2G8V0</accession>
<proteinExistence type="predicted"/>
<feature type="region of interest" description="Disordered" evidence="1">
    <location>
        <begin position="139"/>
        <end position="174"/>
    </location>
</feature>
<dbReference type="Proteomes" id="UP000314294">
    <property type="component" value="Unassembled WGS sequence"/>
</dbReference>
<dbReference type="AlphaFoldDB" id="A0A4Z2G8V0"/>
<dbReference type="EMBL" id="SRLO01000635">
    <property type="protein sequence ID" value="TNN49967.1"/>
    <property type="molecule type" value="Genomic_DNA"/>
</dbReference>
<organism evidence="2 3">
    <name type="scientific">Liparis tanakae</name>
    <name type="common">Tanaka's snailfish</name>
    <dbReference type="NCBI Taxonomy" id="230148"/>
    <lineage>
        <taxon>Eukaryota</taxon>
        <taxon>Metazoa</taxon>
        <taxon>Chordata</taxon>
        <taxon>Craniata</taxon>
        <taxon>Vertebrata</taxon>
        <taxon>Euteleostomi</taxon>
        <taxon>Actinopterygii</taxon>
        <taxon>Neopterygii</taxon>
        <taxon>Teleostei</taxon>
        <taxon>Neoteleostei</taxon>
        <taxon>Acanthomorphata</taxon>
        <taxon>Eupercaria</taxon>
        <taxon>Perciformes</taxon>
        <taxon>Cottioidei</taxon>
        <taxon>Cottales</taxon>
        <taxon>Liparidae</taxon>
        <taxon>Liparis</taxon>
    </lineage>
</organism>
<feature type="compositionally biased region" description="Basic and acidic residues" evidence="1">
    <location>
        <begin position="19"/>
        <end position="28"/>
    </location>
</feature>
<feature type="compositionally biased region" description="Basic and acidic residues" evidence="1">
    <location>
        <begin position="141"/>
        <end position="152"/>
    </location>
</feature>
<evidence type="ECO:0000313" key="2">
    <source>
        <dbReference type="EMBL" id="TNN49967.1"/>
    </source>
</evidence>
<reference evidence="2 3" key="1">
    <citation type="submission" date="2019-03" db="EMBL/GenBank/DDBJ databases">
        <title>First draft genome of Liparis tanakae, snailfish: a comprehensive survey of snailfish specific genes.</title>
        <authorList>
            <person name="Kim W."/>
            <person name="Song I."/>
            <person name="Jeong J.-H."/>
            <person name="Kim D."/>
            <person name="Kim S."/>
            <person name="Ryu S."/>
            <person name="Song J.Y."/>
            <person name="Lee S.K."/>
        </authorList>
    </citation>
    <scope>NUCLEOTIDE SEQUENCE [LARGE SCALE GENOMIC DNA]</scope>
    <source>
        <tissue evidence="2">Muscle</tissue>
    </source>
</reference>